<evidence type="ECO:0000259" key="2">
    <source>
        <dbReference type="Pfam" id="PF13810"/>
    </source>
</evidence>
<dbReference type="AlphaFoldDB" id="A0AAD7QZQ8"/>
<gene>
    <name evidence="3" type="ORF">POJ06DRAFT_287917</name>
</gene>
<comment type="caution">
    <text evidence="3">The sequence shown here is derived from an EMBL/GenBank/DDBJ whole genome shotgun (WGS) entry which is preliminary data.</text>
</comment>
<evidence type="ECO:0000256" key="1">
    <source>
        <dbReference type="SAM" id="MobiDB-lite"/>
    </source>
</evidence>
<dbReference type="Pfam" id="PF13810">
    <property type="entry name" value="DUF4185"/>
    <property type="match status" value="1"/>
</dbReference>
<dbReference type="GeneID" id="80885444"/>
<evidence type="ECO:0000313" key="4">
    <source>
        <dbReference type="Proteomes" id="UP001217417"/>
    </source>
</evidence>
<dbReference type="InterPro" id="IPR025442">
    <property type="entry name" value="DUF4185"/>
</dbReference>
<feature type="compositionally biased region" description="Pro residues" evidence="1">
    <location>
        <begin position="432"/>
        <end position="443"/>
    </location>
</feature>
<dbReference type="RefSeq" id="XP_056046262.1">
    <property type="nucleotide sequence ID" value="XM_056190278.1"/>
</dbReference>
<reference evidence="3" key="1">
    <citation type="submission" date="2023-03" db="EMBL/GenBank/DDBJ databases">
        <title>Near-Complete genome sequence of Lipomyces tetrasporous NRRL Y-64009, an oleaginous yeast capable of growing on lignocellulosic hydrolysates.</title>
        <authorList>
            <consortium name="Lawrence Berkeley National Laboratory"/>
            <person name="Jagtap S.S."/>
            <person name="Liu J.-J."/>
            <person name="Walukiewicz H.E."/>
            <person name="Pangilinan J."/>
            <person name="Lipzen A."/>
            <person name="Ahrendt S."/>
            <person name="Koriabine M."/>
            <person name="Cobaugh K."/>
            <person name="Salamov A."/>
            <person name="Yoshinaga Y."/>
            <person name="Ng V."/>
            <person name="Daum C."/>
            <person name="Grigoriev I.V."/>
            <person name="Slininger P.J."/>
            <person name="Dien B.S."/>
            <person name="Jin Y.-S."/>
            <person name="Rao C.V."/>
        </authorList>
    </citation>
    <scope>NUCLEOTIDE SEQUENCE</scope>
    <source>
        <strain evidence="3">NRRL Y-64009</strain>
    </source>
</reference>
<sequence>MSQGQLPLAVKKFERLGTLTDENGHKYTRDIGCSSVIGGVPFWAFGDTFPLNRDGKMIGLLTSTCATGNVLNPVKCRYWDCDREGRPAQFLPFTDEEMKFNRDHQHGGKKRFYLWSFSKIAETAPGEGYILFHKGRTESQQMKDNVGYGIQIAKVKLSPDKSKLVATRIMNEPFFRGGVLWGGFDTVVDHDYVYLYGGKDGHIYCARVQKNRMADKSAYEFWNKDRWTKDENQKSGLFWKLQSGSVFWSRYYKCFVLIGCTMWADNKIIMRSAPRPEGPWTSDTLLHQLYKPQSGINYCVNAHPWAFPGTNGGQLLVSWTDQHTGVVELAKVTWEGYEGKRLAPSSSAPVSGTAVPPMPPPLPSSSKPHELAQSQYWNQQYQYNQPYQTYQPPQQYPPSQYSQYPGQYPQHYQPYPNQYQQYSQQFYNWTSQPPPGPGGPSPEQPGHDPQSQYYYGGGYSSDGHGYPQVPYWSKPR</sequence>
<proteinExistence type="predicted"/>
<keyword evidence="4" id="KW-1185">Reference proteome</keyword>
<evidence type="ECO:0000313" key="3">
    <source>
        <dbReference type="EMBL" id="KAJ8102812.1"/>
    </source>
</evidence>
<protein>
    <recommendedName>
        <fullName evidence="2">DUF4185 domain-containing protein</fullName>
    </recommendedName>
</protein>
<feature type="region of interest" description="Disordered" evidence="1">
    <location>
        <begin position="388"/>
        <end position="476"/>
    </location>
</feature>
<feature type="domain" description="DUF4185" evidence="2">
    <location>
        <begin position="187"/>
        <end position="316"/>
    </location>
</feature>
<name>A0AAD7QZQ8_9ASCO</name>
<dbReference type="Proteomes" id="UP001217417">
    <property type="component" value="Unassembled WGS sequence"/>
</dbReference>
<organism evidence="3 4">
    <name type="scientific">Lipomyces tetrasporus</name>
    <dbReference type="NCBI Taxonomy" id="54092"/>
    <lineage>
        <taxon>Eukaryota</taxon>
        <taxon>Fungi</taxon>
        <taxon>Dikarya</taxon>
        <taxon>Ascomycota</taxon>
        <taxon>Saccharomycotina</taxon>
        <taxon>Lipomycetes</taxon>
        <taxon>Lipomycetales</taxon>
        <taxon>Lipomycetaceae</taxon>
        <taxon>Lipomyces</taxon>
    </lineage>
</organism>
<feature type="compositionally biased region" description="Low complexity" evidence="1">
    <location>
        <begin position="388"/>
        <end position="428"/>
    </location>
</feature>
<dbReference type="EMBL" id="JARPMG010000002">
    <property type="protein sequence ID" value="KAJ8102812.1"/>
    <property type="molecule type" value="Genomic_DNA"/>
</dbReference>
<feature type="region of interest" description="Disordered" evidence="1">
    <location>
        <begin position="343"/>
        <end position="371"/>
    </location>
</feature>
<accession>A0AAD7QZQ8</accession>